<reference evidence="2 3" key="1">
    <citation type="submission" date="2019-08" db="EMBL/GenBank/DDBJ databases">
        <title>Deep-cultivation of Planctomycetes and their phenomic and genomic characterization uncovers novel biology.</title>
        <authorList>
            <person name="Wiegand S."/>
            <person name="Jogler M."/>
            <person name="Boedeker C."/>
            <person name="Pinto D."/>
            <person name="Vollmers J."/>
            <person name="Rivas-Marin E."/>
            <person name="Kohn T."/>
            <person name="Peeters S.H."/>
            <person name="Heuer A."/>
            <person name="Rast P."/>
            <person name="Oberbeckmann S."/>
            <person name="Bunk B."/>
            <person name="Jeske O."/>
            <person name="Meyerdierks A."/>
            <person name="Storesund J.E."/>
            <person name="Kallscheuer N."/>
            <person name="Luecker S."/>
            <person name="Lage O.M."/>
            <person name="Pohl T."/>
            <person name="Merkel B.J."/>
            <person name="Hornburger P."/>
            <person name="Mueller R.-W."/>
            <person name="Bruemmer F."/>
            <person name="Labrenz M."/>
            <person name="Spormann A.M."/>
            <person name="Op den Camp H."/>
            <person name="Overmann J."/>
            <person name="Amann R."/>
            <person name="Jetten M.S.M."/>
            <person name="Mascher T."/>
            <person name="Medema M.H."/>
            <person name="Devos D.P."/>
            <person name="Kaster A.-K."/>
            <person name="Ovreas L."/>
            <person name="Rohde M."/>
            <person name="Galperin M.Y."/>
            <person name="Jogler C."/>
        </authorList>
    </citation>
    <scope>NUCLEOTIDE SEQUENCE [LARGE SCALE GENOMIC DNA]</scope>
    <source>
        <strain evidence="2 3">UC8</strain>
    </source>
</reference>
<dbReference type="Pfam" id="PF00989">
    <property type="entry name" value="PAS"/>
    <property type="match status" value="1"/>
</dbReference>
<dbReference type="InterPro" id="IPR000014">
    <property type="entry name" value="PAS"/>
</dbReference>
<accession>A0A5B9QP75</accession>
<dbReference type="Gene3D" id="3.30.450.20">
    <property type="entry name" value="PAS domain"/>
    <property type="match status" value="1"/>
</dbReference>
<gene>
    <name evidence="2" type="ORF">UC8_14550</name>
</gene>
<evidence type="ECO:0000313" key="3">
    <source>
        <dbReference type="Proteomes" id="UP000325286"/>
    </source>
</evidence>
<protein>
    <submittedName>
        <fullName evidence="2">PAS fold protein</fullName>
    </submittedName>
</protein>
<evidence type="ECO:0000259" key="1">
    <source>
        <dbReference type="PROSITE" id="PS50112"/>
    </source>
</evidence>
<keyword evidence="3" id="KW-1185">Reference proteome</keyword>
<dbReference type="GO" id="GO:0006355">
    <property type="term" value="P:regulation of DNA-templated transcription"/>
    <property type="evidence" value="ECO:0007669"/>
    <property type="project" value="InterPro"/>
</dbReference>
<proteinExistence type="predicted"/>
<dbReference type="Proteomes" id="UP000325286">
    <property type="component" value="Chromosome"/>
</dbReference>
<dbReference type="AlphaFoldDB" id="A0A5B9QP75"/>
<dbReference type="CDD" id="cd00130">
    <property type="entry name" value="PAS"/>
    <property type="match status" value="1"/>
</dbReference>
<dbReference type="InterPro" id="IPR013767">
    <property type="entry name" value="PAS_fold"/>
</dbReference>
<organism evidence="2 3">
    <name type="scientific">Roseimaritima ulvae</name>
    <dbReference type="NCBI Taxonomy" id="980254"/>
    <lineage>
        <taxon>Bacteria</taxon>
        <taxon>Pseudomonadati</taxon>
        <taxon>Planctomycetota</taxon>
        <taxon>Planctomycetia</taxon>
        <taxon>Pirellulales</taxon>
        <taxon>Pirellulaceae</taxon>
        <taxon>Roseimaritima</taxon>
    </lineage>
</organism>
<name>A0A5B9QP75_9BACT</name>
<dbReference type="InterPro" id="IPR035965">
    <property type="entry name" value="PAS-like_dom_sf"/>
</dbReference>
<dbReference type="RefSeq" id="WP_162275873.1">
    <property type="nucleotide sequence ID" value="NZ_CP042914.1"/>
</dbReference>
<dbReference type="PROSITE" id="PS50112">
    <property type="entry name" value="PAS"/>
    <property type="match status" value="1"/>
</dbReference>
<dbReference type="EMBL" id="CP042914">
    <property type="protein sequence ID" value="QEG39460.1"/>
    <property type="molecule type" value="Genomic_DNA"/>
</dbReference>
<dbReference type="KEGG" id="rul:UC8_14550"/>
<evidence type="ECO:0000313" key="2">
    <source>
        <dbReference type="EMBL" id="QEG39460.1"/>
    </source>
</evidence>
<dbReference type="SUPFAM" id="SSF55785">
    <property type="entry name" value="PYP-like sensor domain (PAS domain)"/>
    <property type="match status" value="1"/>
</dbReference>
<feature type="domain" description="PAS" evidence="1">
    <location>
        <begin position="6"/>
        <end position="53"/>
    </location>
</feature>
<sequence>MRRRGVADWNAGAEKLFGFSAEEMVGQSVLNRIVPEPQKEQFLSTLRGIERGEQIEPFETLRKNKRGQLVPVAIRVSPILDSE</sequence>
<dbReference type="NCBIfam" id="TIGR00229">
    <property type="entry name" value="sensory_box"/>
    <property type="match status" value="1"/>
</dbReference>